<feature type="signal peptide" evidence="2">
    <location>
        <begin position="1"/>
        <end position="40"/>
    </location>
</feature>
<dbReference type="Gene3D" id="3.40.50.150">
    <property type="entry name" value="Vaccinia Virus protein VP39"/>
    <property type="match status" value="1"/>
</dbReference>
<dbReference type="GO" id="GO:0008168">
    <property type="term" value="F:methyltransferase activity"/>
    <property type="evidence" value="ECO:0007669"/>
    <property type="project" value="UniProtKB-KW"/>
</dbReference>
<evidence type="ECO:0000313" key="5">
    <source>
        <dbReference type="Proteomes" id="UP000245820"/>
    </source>
</evidence>
<dbReference type="AlphaFoldDB" id="A0A2S2DHY4"/>
<dbReference type="GO" id="GO:0032259">
    <property type="term" value="P:methylation"/>
    <property type="evidence" value="ECO:0007669"/>
    <property type="project" value="UniProtKB-KW"/>
</dbReference>
<dbReference type="PANTHER" id="PTHR43861:SF3">
    <property type="entry name" value="PUTATIVE (AFU_ORTHOLOGUE AFUA_2G14390)-RELATED"/>
    <property type="match status" value="1"/>
</dbReference>
<dbReference type="InterPro" id="IPR029063">
    <property type="entry name" value="SAM-dependent_MTases_sf"/>
</dbReference>
<reference evidence="4 5" key="1">
    <citation type="submission" date="2018-05" db="EMBL/GenBank/DDBJ databases">
        <title>Complete genome sequence of Massilia oculi sp. nov. CCUG 43427T (=DSM 26321T), the type strain of M. oculi, and comparison with genome sequences of other Massilia strains.</title>
        <authorList>
            <person name="Zhu B."/>
        </authorList>
    </citation>
    <scope>NUCLEOTIDE SEQUENCE [LARGE SCALE GENOMIC DNA]</scope>
    <source>
        <strain evidence="4 5">CCUG 43427</strain>
    </source>
</reference>
<dbReference type="OrthoDB" id="9801692at2"/>
<dbReference type="RefSeq" id="WP_109345302.1">
    <property type="nucleotide sequence ID" value="NZ_CP029343.1"/>
</dbReference>
<dbReference type="InterPro" id="IPR025714">
    <property type="entry name" value="Methyltranfer_dom"/>
</dbReference>
<dbReference type="PANTHER" id="PTHR43861">
    <property type="entry name" value="TRANS-ACONITATE 2-METHYLTRANSFERASE-RELATED"/>
    <property type="match status" value="1"/>
</dbReference>
<evidence type="ECO:0000256" key="2">
    <source>
        <dbReference type="SAM" id="SignalP"/>
    </source>
</evidence>
<dbReference type="SUPFAM" id="SSF53335">
    <property type="entry name" value="S-adenosyl-L-methionine-dependent methyltransferases"/>
    <property type="match status" value="1"/>
</dbReference>
<organism evidence="4 5">
    <name type="scientific">Massilia oculi</name>
    <dbReference type="NCBI Taxonomy" id="945844"/>
    <lineage>
        <taxon>Bacteria</taxon>
        <taxon>Pseudomonadati</taxon>
        <taxon>Pseudomonadota</taxon>
        <taxon>Betaproteobacteria</taxon>
        <taxon>Burkholderiales</taxon>
        <taxon>Oxalobacteraceae</taxon>
        <taxon>Telluria group</taxon>
        <taxon>Massilia</taxon>
    </lineage>
</organism>
<dbReference type="Pfam" id="PF13847">
    <property type="entry name" value="Methyltransf_31"/>
    <property type="match status" value="1"/>
</dbReference>
<evidence type="ECO:0000259" key="3">
    <source>
        <dbReference type="Pfam" id="PF13847"/>
    </source>
</evidence>
<dbReference type="CDD" id="cd02440">
    <property type="entry name" value="AdoMet_MTases"/>
    <property type="match status" value="1"/>
</dbReference>
<feature type="domain" description="Methyltransferase" evidence="3">
    <location>
        <begin position="102"/>
        <end position="230"/>
    </location>
</feature>
<keyword evidence="5" id="KW-1185">Reference proteome</keyword>
<evidence type="ECO:0000256" key="1">
    <source>
        <dbReference type="ARBA" id="ARBA00022679"/>
    </source>
</evidence>
<feature type="chain" id="PRO_5015771063" evidence="2">
    <location>
        <begin position="41"/>
        <end position="258"/>
    </location>
</feature>
<keyword evidence="2" id="KW-0732">Signal</keyword>
<name>A0A2S2DHY4_9BURK</name>
<keyword evidence="4" id="KW-0489">Methyltransferase</keyword>
<dbReference type="KEGG" id="mtim:DIR46_11195"/>
<accession>A0A2S2DHY4</accession>
<dbReference type="Proteomes" id="UP000245820">
    <property type="component" value="Chromosome"/>
</dbReference>
<proteinExistence type="predicted"/>
<sequence length="258" mass="28182">MHRTRSSHCDTSHPRRALPILLACLSALALLSSASIEAGAQAVAADTRYERVVASPDGIGKRYMGREIAGVMGWQGAQWLERESRAHEERPELLLRELALAPGMTVADIGAGTGYYTWQLAKKVGPGGRVYAVDVQPEMIGMLDSQMAKRGVRNVVSVLGSETTVKLPPASVDLAIMVDVYHELAYPAEVLDSIVSALKPGGRVVFVEYRAEDPAVAIKPLHKMSETQVRREATAHGLKWERSIRSLPIQHAIVFRKP</sequence>
<gene>
    <name evidence="4" type="ORF">DIR46_11195</name>
</gene>
<protein>
    <submittedName>
        <fullName evidence="4">SAM-dependent methyltransferase</fullName>
    </submittedName>
</protein>
<dbReference type="EMBL" id="CP029343">
    <property type="protein sequence ID" value="AWL04934.1"/>
    <property type="molecule type" value="Genomic_DNA"/>
</dbReference>
<keyword evidence="1 4" id="KW-0808">Transferase</keyword>
<evidence type="ECO:0000313" key="4">
    <source>
        <dbReference type="EMBL" id="AWL04934.1"/>
    </source>
</evidence>